<evidence type="ECO:0000313" key="3">
    <source>
        <dbReference type="Proteomes" id="UP000800092"/>
    </source>
</evidence>
<dbReference type="InterPro" id="IPR014347">
    <property type="entry name" value="Tautomerase/MIF_sf"/>
</dbReference>
<dbReference type="InterPro" id="IPR028116">
    <property type="entry name" value="Cis-CaaD-like"/>
</dbReference>
<gene>
    <name evidence="2" type="ORF">EV356DRAFT_561691</name>
</gene>
<dbReference type="Gene3D" id="3.30.429.10">
    <property type="entry name" value="Macrophage Migration Inhibitory Factor"/>
    <property type="match status" value="1"/>
</dbReference>
<proteinExistence type="predicted"/>
<dbReference type="EMBL" id="ML991847">
    <property type="protein sequence ID" value="KAF2230098.1"/>
    <property type="molecule type" value="Genomic_DNA"/>
</dbReference>
<dbReference type="Pfam" id="PF14832">
    <property type="entry name" value="Tautomerase_3"/>
    <property type="match status" value="1"/>
</dbReference>
<dbReference type="Proteomes" id="UP000800092">
    <property type="component" value="Unassembled WGS sequence"/>
</dbReference>
<accession>A0A6A6GWY2</accession>
<reference evidence="2" key="1">
    <citation type="journal article" date="2020" name="Stud. Mycol.">
        <title>101 Dothideomycetes genomes: a test case for predicting lifestyles and emergence of pathogens.</title>
        <authorList>
            <person name="Haridas S."/>
            <person name="Albert R."/>
            <person name="Binder M."/>
            <person name="Bloem J."/>
            <person name="Labutti K."/>
            <person name="Salamov A."/>
            <person name="Andreopoulos B."/>
            <person name="Baker S."/>
            <person name="Barry K."/>
            <person name="Bills G."/>
            <person name="Bluhm B."/>
            <person name="Cannon C."/>
            <person name="Castanera R."/>
            <person name="Culley D."/>
            <person name="Daum C."/>
            <person name="Ezra D."/>
            <person name="Gonzalez J."/>
            <person name="Henrissat B."/>
            <person name="Kuo A."/>
            <person name="Liang C."/>
            <person name="Lipzen A."/>
            <person name="Lutzoni F."/>
            <person name="Magnuson J."/>
            <person name="Mondo S."/>
            <person name="Nolan M."/>
            <person name="Ohm R."/>
            <person name="Pangilinan J."/>
            <person name="Park H.-J."/>
            <person name="Ramirez L."/>
            <person name="Alfaro M."/>
            <person name="Sun H."/>
            <person name="Tritt A."/>
            <person name="Yoshinaga Y."/>
            <person name="Zwiers L.-H."/>
            <person name="Turgeon B."/>
            <person name="Goodwin S."/>
            <person name="Spatafora J."/>
            <person name="Crous P."/>
            <person name="Grigoriev I."/>
        </authorList>
    </citation>
    <scope>NUCLEOTIDE SEQUENCE</scope>
    <source>
        <strain evidence="2">Tuck. ex Michener</strain>
    </source>
</reference>
<organism evidence="2 3">
    <name type="scientific">Viridothelium virens</name>
    <name type="common">Speckled blister lichen</name>
    <name type="synonym">Trypethelium virens</name>
    <dbReference type="NCBI Taxonomy" id="1048519"/>
    <lineage>
        <taxon>Eukaryota</taxon>
        <taxon>Fungi</taxon>
        <taxon>Dikarya</taxon>
        <taxon>Ascomycota</taxon>
        <taxon>Pezizomycotina</taxon>
        <taxon>Dothideomycetes</taxon>
        <taxon>Dothideomycetes incertae sedis</taxon>
        <taxon>Trypetheliales</taxon>
        <taxon>Trypetheliaceae</taxon>
        <taxon>Viridothelium</taxon>
    </lineage>
</organism>
<dbReference type="AlphaFoldDB" id="A0A6A6GWY2"/>
<name>A0A6A6GWY2_VIRVR</name>
<feature type="domain" description="Tautomerase cis-CaaD-like" evidence="1">
    <location>
        <begin position="1"/>
        <end position="96"/>
    </location>
</feature>
<dbReference type="OrthoDB" id="9981319at2759"/>
<evidence type="ECO:0000313" key="2">
    <source>
        <dbReference type="EMBL" id="KAF2230098.1"/>
    </source>
</evidence>
<dbReference type="SUPFAM" id="SSF55331">
    <property type="entry name" value="Tautomerase/MIF"/>
    <property type="match status" value="1"/>
</dbReference>
<protein>
    <recommendedName>
        <fullName evidence="1">Tautomerase cis-CaaD-like domain-containing protein</fullName>
    </recommendedName>
</protein>
<evidence type="ECO:0000259" key="1">
    <source>
        <dbReference type="Pfam" id="PF14832"/>
    </source>
</evidence>
<keyword evidence="3" id="KW-1185">Reference proteome</keyword>
<sequence>MPMWEVEHGCTLTPSQKDDLAEAITKIYAEQFATPRILVNIRFTDISQQSTYVAGKRRHNNRILAFVRPSPTRTRAEYNKLCQHIQEAWDEVIASLPQHPFNRAERTAGDEKELRTIFIMPVIGAGREVVFELPEGGKEQEWYRENMMAFEKRAAEGDEEVSDMIKDIKDRNLLN</sequence>